<dbReference type="Proteomes" id="UP000008820">
    <property type="component" value="Chromosome 2"/>
</dbReference>
<keyword evidence="5" id="KW-1015">Disulfide bond</keyword>
<dbReference type="CDD" id="cd23992">
    <property type="entry name" value="PBP_GOBP"/>
    <property type="match status" value="1"/>
</dbReference>
<feature type="region of interest" description="Disordered" evidence="6">
    <location>
        <begin position="415"/>
        <end position="447"/>
    </location>
</feature>
<dbReference type="OrthoDB" id="7762430at2759"/>
<protein>
    <submittedName>
        <fullName evidence="7">Uncharacterized protein</fullName>
    </submittedName>
</protein>
<evidence type="ECO:0000256" key="6">
    <source>
        <dbReference type="SAM" id="MobiDB-lite"/>
    </source>
</evidence>
<dbReference type="InterPro" id="IPR036728">
    <property type="entry name" value="PBP_GOBP_sf"/>
</dbReference>
<comment type="similarity">
    <text evidence="2">Belongs to the PBP/GOBP family.</text>
</comment>
<dbReference type="PANTHER" id="PTHR11857">
    <property type="entry name" value="ODORANT BINDING PROTEIN-RELATED"/>
    <property type="match status" value="1"/>
</dbReference>
<feature type="compositionally biased region" description="Low complexity" evidence="6">
    <location>
        <begin position="422"/>
        <end position="431"/>
    </location>
</feature>
<organism evidence="7 8">
    <name type="scientific">Aedes aegypti</name>
    <name type="common">Yellowfever mosquito</name>
    <name type="synonym">Culex aegypti</name>
    <dbReference type="NCBI Taxonomy" id="7159"/>
    <lineage>
        <taxon>Eukaryota</taxon>
        <taxon>Metazoa</taxon>
        <taxon>Ecdysozoa</taxon>
        <taxon>Arthropoda</taxon>
        <taxon>Hexapoda</taxon>
        <taxon>Insecta</taxon>
        <taxon>Pterygota</taxon>
        <taxon>Neoptera</taxon>
        <taxon>Endopterygota</taxon>
        <taxon>Diptera</taxon>
        <taxon>Nematocera</taxon>
        <taxon>Culicoidea</taxon>
        <taxon>Culicidae</taxon>
        <taxon>Culicinae</taxon>
        <taxon>Aedini</taxon>
        <taxon>Aedes</taxon>
        <taxon>Stegomyia</taxon>
    </lineage>
</organism>
<keyword evidence="4" id="KW-0732">Signal</keyword>
<dbReference type="GO" id="GO:0007608">
    <property type="term" value="P:sensory perception of smell"/>
    <property type="evidence" value="ECO:0007669"/>
    <property type="project" value="TreeGrafter"/>
</dbReference>
<evidence type="ECO:0000313" key="7">
    <source>
        <dbReference type="EnsemblMetazoa" id="AAEL001189-PA"/>
    </source>
</evidence>
<evidence type="ECO:0000256" key="1">
    <source>
        <dbReference type="ARBA" id="ARBA00004613"/>
    </source>
</evidence>
<reference evidence="7 8" key="1">
    <citation type="submission" date="2017-06" db="EMBL/GenBank/DDBJ databases">
        <title>Aedes aegypti genome working group (AGWG) sequencing and assembly.</title>
        <authorList>
            <consortium name="Aedes aegypti Genome Working Group (AGWG)"/>
            <person name="Matthews B.J."/>
        </authorList>
    </citation>
    <scope>NUCLEOTIDE SEQUENCE [LARGE SCALE GENOMIC DNA]</scope>
    <source>
        <strain evidence="7 8">LVP_AGWG</strain>
    </source>
</reference>
<dbReference type="Pfam" id="PF01395">
    <property type="entry name" value="PBP_GOBP"/>
    <property type="match status" value="1"/>
</dbReference>
<dbReference type="AlphaFoldDB" id="A0A1S4EY14"/>
<proteinExistence type="inferred from homology"/>
<dbReference type="VEuPathDB" id="VectorBase:AAEL001189"/>
<dbReference type="PANTHER" id="PTHR11857:SF46">
    <property type="entry name" value="GENERAL ODORANT-BINDING PROTEIN 99A-RELATED"/>
    <property type="match status" value="1"/>
</dbReference>
<dbReference type="EnsemblMetazoa" id="AAEL001189-RA">
    <property type="protein sequence ID" value="AAEL001189-PA"/>
    <property type="gene ID" value="AAEL001189"/>
</dbReference>
<dbReference type="InParanoid" id="A0A1S4EY14"/>
<dbReference type="GO" id="GO:0005615">
    <property type="term" value="C:extracellular space"/>
    <property type="evidence" value="ECO:0007669"/>
    <property type="project" value="TreeGrafter"/>
</dbReference>
<sequence>MRLVDIHSVRFEYNDYDYDDNADDYGRIIIPQSSSVWFIRCSEAAVRSQHSQRKHRKAGQDEDLLLQVQDQPSTSSAGGASGGGGGHYQSAAYRQHHFYYHTLQQHRLWRTHDAVTLLGSNWKAAQKLERWLGNQIVTMWISAACLILALSFTSTSHVLGLDHYFSYKEFDSYFHECGEYFEVPNCTLDEYTANAFPDDPEVRRLIHCTMVIFKGWQDGLGVVESVMSDFFNPAPEDTCYADRTRDCIQNSQAPCDSNSTLAYKAFQCYFRQYGNLNQSRQFMPYTLREEQVLIETAIAIVNVPKDELVNYSNGILLDQPHFADVIYVVFVRGGFYDVVQGLSLDNLYTQCGKPELLTAETQQCVDAATSAWDGKSRKDLVYAYFVNCLQNVITFAQRIQEVATYLVAVPPSPCPPAPSTPCPTTTTTTTTTPPPPSTVPPCYNVRN</sequence>
<dbReference type="SUPFAM" id="SSF47565">
    <property type="entry name" value="Insect pheromone/odorant-binding proteins"/>
    <property type="match status" value="1"/>
</dbReference>
<gene>
    <name evidence="7" type="primary">5568834</name>
</gene>
<comment type="subcellular location">
    <subcellularLocation>
        <location evidence="1">Secreted</location>
    </subcellularLocation>
</comment>
<dbReference type="InterPro" id="IPR006170">
    <property type="entry name" value="PBP/GOBP"/>
</dbReference>
<evidence type="ECO:0000256" key="5">
    <source>
        <dbReference type="ARBA" id="ARBA00023157"/>
    </source>
</evidence>
<evidence type="ECO:0000256" key="2">
    <source>
        <dbReference type="ARBA" id="ARBA00008098"/>
    </source>
</evidence>
<dbReference type="Gene3D" id="1.10.238.20">
    <property type="entry name" value="Pheromone/general odorant binding protein domain"/>
    <property type="match status" value="2"/>
</dbReference>
<keyword evidence="8" id="KW-1185">Reference proteome</keyword>
<evidence type="ECO:0000313" key="8">
    <source>
        <dbReference type="Proteomes" id="UP000008820"/>
    </source>
</evidence>
<reference evidence="7" key="2">
    <citation type="submission" date="2021-02" db="UniProtKB">
        <authorList>
            <consortium name="EnsemblMetazoa"/>
        </authorList>
    </citation>
    <scope>IDENTIFICATION</scope>
    <source>
        <strain evidence="7">LVP_AGWG</strain>
    </source>
</reference>
<accession>A0A1S4EY14</accession>
<name>A0A1S4EY14_AEDAE</name>
<evidence type="ECO:0000256" key="4">
    <source>
        <dbReference type="ARBA" id="ARBA00022729"/>
    </source>
</evidence>
<evidence type="ECO:0000256" key="3">
    <source>
        <dbReference type="ARBA" id="ARBA00022525"/>
    </source>
</evidence>
<keyword evidence="3" id="KW-0964">Secreted</keyword>
<dbReference type="GO" id="GO:0005549">
    <property type="term" value="F:odorant binding"/>
    <property type="evidence" value="ECO:0007669"/>
    <property type="project" value="InterPro"/>
</dbReference>